<protein>
    <submittedName>
        <fullName evidence="7">YesN7 Two component transcriptional regulator, AraC family protein</fullName>
    </submittedName>
</protein>
<dbReference type="Pfam" id="PF00072">
    <property type="entry name" value="Response_reg"/>
    <property type="match status" value="1"/>
</dbReference>
<evidence type="ECO:0000313" key="8">
    <source>
        <dbReference type="Proteomes" id="UP000681526"/>
    </source>
</evidence>
<dbReference type="InterPro" id="IPR018062">
    <property type="entry name" value="HTH_AraC-typ_CS"/>
</dbReference>
<evidence type="ECO:0000313" key="7">
    <source>
        <dbReference type="EMBL" id="CAG5077238.1"/>
    </source>
</evidence>
<sequence length="545" mass="62790">MYGVVVIDDDRQVLRSMEKSIPWTEMGTVCLGVAGDGREGLRLIGELSPDIVITDIYMPVMDGLEMIRELRRQGYPGKIVILSGYSEFEYARQALKLQVDDYLSKPASLTTIREVIGQAVRQLQEERREKETLEQLEQKISHYETFLEQEWLKNVMTGARSVCLSHGGEDEALFLRKHPRLETDAHLVLGVEIAASSRISEAAPADRQLFRFAIRNVLGELLQTFWGAFEMVDLHAHHVAVLLHADHRRPQEAAVDDAIRLGKRLIRTVYEVLRIRLRIGVGTLQHDWRRISLSTEEAFLALANEGNAAYGDVELYIYRKPEDGIPDLSIQKLKPIRFYHELAEAIRLFQEQRAADVIGRFIRTLEDIGETKPASLRMHGRECLTIIRFTLFDTGKNMEHRLSTSGLEKRLETVDTPEALERWLMDVVEQVCREETGQENLRHKQAVEYVLQYIQEHYAEDLTLSELAGKVYLSRNYLSQLFREYVGESFNQYVTKVRMEKAKRLLAEGKYLIYEVADMVGYKNIPYFSTLFKKTTGLNPSDFMK</sequence>
<dbReference type="Proteomes" id="UP000681526">
    <property type="component" value="Unassembled WGS sequence"/>
</dbReference>
<evidence type="ECO:0000256" key="3">
    <source>
        <dbReference type="ARBA" id="ARBA00023163"/>
    </source>
</evidence>
<keyword evidence="1" id="KW-0805">Transcription regulation</keyword>
<keyword evidence="3" id="KW-0804">Transcription</keyword>
<dbReference type="SMART" id="SM00342">
    <property type="entry name" value="HTH_ARAC"/>
    <property type="match status" value="1"/>
</dbReference>
<dbReference type="CDD" id="cd17536">
    <property type="entry name" value="REC_YesN-like"/>
    <property type="match status" value="1"/>
</dbReference>
<name>A0ABM8UZW1_THEXY</name>
<dbReference type="PANTHER" id="PTHR43280:SF2">
    <property type="entry name" value="HTH-TYPE TRANSCRIPTIONAL REGULATOR EXSA"/>
    <property type="match status" value="1"/>
</dbReference>
<keyword evidence="4" id="KW-0597">Phosphoprotein</keyword>
<dbReference type="PROSITE" id="PS01124">
    <property type="entry name" value="HTH_ARAC_FAMILY_2"/>
    <property type="match status" value="1"/>
</dbReference>
<dbReference type="InterPro" id="IPR018060">
    <property type="entry name" value="HTH_AraC"/>
</dbReference>
<evidence type="ECO:0000256" key="2">
    <source>
        <dbReference type="ARBA" id="ARBA00023125"/>
    </source>
</evidence>
<comment type="caution">
    <text evidence="7">The sequence shown here is derived from an EMBL/GenBank/DDBJ whole genome shotgun (WGS) entry which is preliminary data.</text>
</comment>
<dbReference type="SUPFAM" id="SSF52172">
    <property type="entry name" value="CheY-like"/>
    <property type="match status" value="1"/>
</dbReference>
<gene>
    <name evidence="7" type="primary">txxe 622-yesN7</name>
    <name evidence="7" type="ORF">TXXE_01325</name>
</gene>
<feature type="domain" description="HTH araC/xylS-type" evidence="5">
    <location>
        <begin position="448"/>
        <end position="545"/>
    </location>
</feature>
<dbReference type="SUPFAM" id="SSF46689">
    <property type="entry name" value="Homeodomain-like"/>
    <property type="match status" value="2"/>
</dbReference>
<keyword evidence="2" id="KW-0238">DNA-binding</keyword>
<feature type="modified residue" description="4-aspartylphosphate" evidence="4">
    <location>
        <position position="55"/>
    </location>
</feature>
<dbReference type="InterPro" id="IPR001789">
    <property type="entry name" value="Sig_transdc_resp-reg_receiver"/>
</dbReference>
<dbReference type="Gene3D" id="3.40.50.2300">
    <property type="match status" value="1"/>
</dbReference>
<dbReference type="InterPro" id="IPR011006">
    <property type="entry name" value="CheY-like_superfamily"/>
</dbReference>
<dbReference type="PROSITE" id="PS50110">
    <property type="entry name" value="RESPONSE_REGULATORY"/>
    <property type="match status" value="1"/>
</dbReference>
<proteinExistence type="predicted"/>
<dbReference type="InterPro" id="IPR009057">
    <property type="entry name" value="Homeodomain-like_sf"/>
</dbReference>
<dbReference type="Pfam" id="PF12833">
    <property type="entry name" value="HTH_18"/>
    <property type="match status" value="1"/>
</dbReference>
<dbReference type="PROSITE" id="PS00041">
    <property type="entry name" value="HTH_ARAC_FAMILY_1"/>
    <property type="match status" value="1"/>
</dbReference>
<dbReference type="Gene3D" id="1.10.10.60">
    <property type="entry name" value="Homeodomain-like"/>
    <property type="match status" value="2"/>
</dbReference>
<organism evidence="7 8">
    <name type="scientific">Thermobacillus xylanilyticus</name>
    <dbReference type="NCBI Taxonomy" id="76633"/>
    <lineage>
        <taxon>Bacteria</taxon>
        <taxon>Bacillati</taxon>
        <taxon>Bacillota</taxon>
        <taxon>Bacilli</taxon>
        <taxon>Bacillales</taxon>
        <taxon>Paenibacillaceae</taxon>
        <taxon>Thermobacillus</taxon>
    </lineage>
</organism>
<dbReference type="SMART" id="SM00448">
    <property type="entry name" value="REC"/>
    <property type="match status" value="1"/>
</dbReference>
<feature type="domain" description="Response regulatory" evidence="6">
    <location>
        <begin position="3"/>
        <end position="120"/>
    </location>
</feature>
<evidence type="ECO:0000256" key="1">
    <source>
        <dbReference type="ARBA" id="ARBA00023015"/>
    </source>
</evidence>
<reference evidence="7 8" key="1">
    <citation type="submission" date="2021-04" db="EMBL/GenBank/DDBJ databases">
        <authorList>
            <person name="Rakotoarivonina H."/>
        </authorList>
    </citation>
    <scope>NUCLEOTIDE SEQUENCE [LARGE SCALE GENOMIC DNA]</scope>
    <source>
        <strain evidence="7 8">XE</strain>
    </source>
</reference>
<evidence type="ECO:0000256" key="4">
    <source>
        <dbReference type="PROSITE-ProRule" id="PRU00169"/>
    </source>
</evidence>
<accession>A0ABM8UZW1</accession>
<dbReference type="EMBL" id="CAJRAY010000005">
    <property type="protein sequence ID" value="CAG5077238.1"/>
    <property type="molecule type" value="Genomic_DNA"/>
</dbReference>
<evidence type="ECO:0000259" key="6">
    <source>
        <dbReference type="PROSITE" id="PS50110"/>
    </source>
</evidence>
<dbReference type="PANTHER" id="PTHR43280">
    <property type="entry name" value="ARAC-FAMILY TRANSCRIPTIONAL REGULATOR"/>
    <property type="match status" value="1"/>
</dbReference>
<dbReference type="RefSeq" id="WP_213483156.1">
    <property type="nucleotide sequence ID" value="NZ_CAJRAY010000005.1"/>
</dbReference>
<evidence type="ECO:0000259" key="5">
    <source>
        <dbReference type="PROSITE" id="PS01124"/>
    </source>
</evidence>
<keyword evidence="8" id="KW-1185">Reference proteome</keyword>